<comment type="subcellular location">
    <subcellularLocation>
        <location evidence="1">Cell membrane</location>
        <topology evidence="1">Multi-pass membrane protein</topology>
    </subcellularLocation>
</comment>
<dbReference type="PANTHER" id="PTHR23523:SF2">
    <property type="entry name" value="2-NITROIMIDAZOLE TRANSPORTER"/>
    <property type="match status" value="1"/>
</dbReference>
<dbReference type="InterPro" id="IPR052524">
    <property type="entry name" value="MFS_Cyanate_Porter"/>
</dbReference>
<evidence type="ECO:0000256" key="1">
    <source>
        <dbReference type="ARBA" id="ARBA00004651"/>
    </source>
</evidence>
<feature type="transmembrane region" description="Helical" evidence="6">
    <location>
        <begin position="249"/>
        <end position="272"/>
    </location>
</feature>
<name>A0ABT9XM38_9BACL</name>
<accession>A0ABT9XM38</accession>
<dbReference type="InterPro" id="IPR020846">
    <property type="entry name" value="MFS_dom"/>
</dbReference>
<evidence type="ECO:0000256" key="3">
    <source>
        <dbReference type="ARBA" id="ARBA00022692"/>
    </source>
</evidence>
<keyword evidence="3 6" id="KW-0812">Transmembrane</keyword>
<dbReference type="EMBL" id="JAUSTP010000040">
    <property type="protein sequence ID" value="MDQ0191376.1"/>
    <property type="molecule type" value="Genomic_DNA"/>
</dbReference>
<keyword evidence="2" id="KW-0813">Transport</keyword>
<feature type="transmembrane region" description="Helical" evidence="6">
    <location>
        <begin position="279"/>
        <end position="296"/>
    </location>
</feature>
<feature type="transmembrane region" description="Helical" evidence="6">
    <location>
        <begin position="85"/>
        <end position="104"/>
    </location>
</feature>
<keyword evidence="9" id="KW-1185">Reference proteome</keyword>
<feature type="transmembrane region" description="Helical" evidence="6">
    <location>
        <begin position="371"/>
        <end position="389"/>
    </location>
</feature>
<dbReference type="PANTHER" id="PTHR23523">
    <property type="match status" value="1"/>
</dbReference>
<protein>
    <submittedName>
        <fullName evidence="8">CP family cyanate transporter-like MFS transporter</fullName>
    </submittedName>
</protein>
<feature type="transmembrane region" description="Helical" evidence="6">
    <location>
        <begin position="302"/>
        <end position="326"/>
    </location>
</feature>
<reference evidence="8 9" key="1">
    <citation type="submission" date="2023-07" db="EMBL/GenBank/DDBJ databases">
        <title>Genomic Encyclopedia of Type Strains, Phase IV (KMG-IV): sequencing the most valuable type-strain genomes for metagenomic binning, comparative biology and taxonomic classification.</title>
        <authorList>
            <person name="Goeker M."/>
        </authorList>
    </citation>
    <scope>NUCLEOTIDE SEQUENCE [LARGE SCALE GENOMIC DNA]</scope>
    <source>
        <strain evidence="8 9">DSM 4006</strain>
    </source>
</reference>
<evidence type="ECO:0000313" key="8">
    <source>
        <dbReference type="EMBL" id="MDQ0191376.1"/>
    </source>
</evidence>
<comment type="caution">
    <text evidence="8">The sequence shown here is derived from an EMBL/GenBank/DDBJ whole genome shotgun (WGS) entry which is preliminary data.</text>
</comment>
<feature type="transmembrane region" description="Helical" evidence="6">
    <location>
        <begin position="55"/>
        <end position="78"/>
    </location>
</feature>
<dbReference type="SUPFAM" id="SSF103473">
    <property type="entry name" value="MFS general substrate transporter"/>
    <property type="match status" value="1"/>
</dbReference>
<evidence type="ECO:0000256" key="4">
    <source>
        <dbReference type="ARBA" id="ARBA00022989"/>
    </source>
</evidence>
<sequence>MEKRNQPLGKSFQAASQALLVTGIIVTAANLRAAITGVGPLVTEICQNTGLSTAWAGMLTTLPLVAFAVVSPVAPVIARRIGIEFALAASMGLLTVGIVVRGIFSDIGLFVGMFLVGVGIAMGNVLLPSLVKRDFAARVGLMTGLYTISMSVWAAIASGISVPLSHVLHLGWRGSMMSWGILSIVCILVWLPQMRKHHIPQAIKSAVNVWKSGLAWQVTFFMGLQSFLFYVSIAWLPEILQSRGMSETASGWMLSLLQFVSLPASFVVPIVAGRRASQRGLVVFCSLLFLIGYAGLLCELNALNWLWVVLIGVAGGAAISLALSFFGLRSQSSDEAAKLSGMAQSVGYLMAAIGPALVGFLHHALGAWTVPLLMLIGITVLLFIFGMGAGRNAFIGRAEVRENLAEQA</sequence>
<feature type="transmembrane region" description="Helical" evidence="6">
    <location>
        <begin position="176"/>
        <end position="193"/>
    </location>
</feature>
<dbReference type="Proteomes" id="UP001232973">
    <property type="component" value="Unassembled WGS sequence"/>
</dbReference>
<feature type="transmembrane region" description="Helical" evidence="6">
    <location>
        <begin position="214"/>
        <end position="237"/>
    </location>
</feature>
<feature type="transmembrane region" description="Helical" evidence="6">
    <location>
        <begin position="346"/>
        <end position="365"/>
    </location>
</feature>
<keyword evidence="5 6" id="KW-0472">Membrane</keyword>
<feature type="transmembrane region" description="Helical" evidence="6">
    <location>
        <begin position="110"/>
        <end position="131"/>
    </location>
</feature>
<keyword evidence="4 6" id="KW-1133">Transmembrane helix</keyword>
<evidence type="ECO:0000256" key="2">
    <source>
        <dbReference type="ARBA" id="ARBA00022448"/>
    </source>
</evidence>
<dbReference type="PROSITE" id="PS50850">
    <property type="entry name" value="MFS"/>
    <property type="match status" value="1"/>
</dbReference>
<evidence type="ECO:0000259" key="7">
    <source>
        <dbReference type="PROSITE" id="PS50850"/>
    </source>
</evidence>
<evidence type="ECO:0000313" key="9">
    <source>
        <dbReference type="Proteomes" id="UP001232973"/>
    </source>
</evidence>
<proteinExistence type="predicted"/>
<gene>
    <name evidence="8" type="ORF">J2S03_003247</name>
</gene>
<dbReference type="Gene3D" id="1.20.1250.20">
    <property type="entry name" value="MFS general substrate transporter like domains"/>
    <property type="match status" value="2"/>
</dbReference>
<dbReference type="RefSeq" id="WP_274457158.1">
    <property type="nucleotide sequence ID" value="NZ_CP067097.1"/>
</dbReference>
<dbReference type="InterPro" id="IPR011701">
    <property type="entry name" value="MFS"/>
</dbReference>
<dbReference type="Pfam" id="PF07690">
    <property type="entry name" value="MFS_1"/>
    <property type="match status" value="1"/>
</dbReference>
<dbReference type="CDD" id="cd17339">
    <property type="entry name" value="MFS_NIMT_CynX_like"/>
    <property type="match status" value="1"/>
</dbReference>
<feature type="domain" description="Major facilitator superfamily (MFS) profile" evidence="7">
    <location>
        <begin position="18"/>
        <end position="394"/>
    </location>
</feature>
<feature type="transmembrane region" description="Helical" evidence="6">
    <location>
        <begin position="12"/>
        <end position="35"/>
    </location>
</feature>
<evidence type="ECO:0000256" key="6">
    <source>
        <dbReference type="SAM" id="Phobius"/>
    </source>
</evidence>
<feature type="transmembrane region" description="Helical" evidence="6">
    <location>
        <begin position="143"/>
        <end position="164"/>
    </location>
</feature>
<dbReference type="InterPro" id="IPR036259">
    <property type="entry name" value="MFS_trans_sf"/>
</dbReference>
<organism evidence="8 9">
    <name type="scientific">Alicyclobacillus cycloheptanicus</name>
    <dbReference type="NCBI Taxonomy" id="1457"/>
    <lineage>
        <taxon>Bacteria</taxon>
        <taxon>Bacillati</taxon>
        <taxon>Bacillota</taxon>
        <taxon>Bacilli</taxon>
        <taxon>Bacillales</taxon>
        <taxon>Alicyclobacillaceae</taxon>
        <taxon>Alicyclobacillus</taxon>
    </lineage>
</organism>
<evidence type="ECO:0000256" key="5">
    <source>
        <dbReference type="ARBA" id="ARBA00023136"/>
    </source>
</evidence>